<keyword evidence="3" id="KW-1185">Reference proteome</keyword>
<evidence type="ECO:0000256" key="1">
    <source>
        <dbReference type="SAM" id="MobiDB-lite"/>
    </source>
</evidence>
<proteinExistence type="predicted"/>
<name>A0A2R6P1S0_9APHY</name>
<feature type="compositionally biased region" description="Polar residues" evidence="1">
    <location>
        <begin position="46"/>
        <end position="64"/>
    </location>
</feature>
<protein>
    <submittedName>
        <fullName evidence="2">Uncharacterized protein</fullName>
    </submittedName>
</protein>
<gene>
    <name evidence="2" type="ORF">PHLCEN_2v5642</name>
</gene>
<feature type="region of interest" description="Disordered" evidence="1">
    <location>
        <begin position="21"/>
        <end position="64"/>
    </location>
</feature>
<feature type="compositionally biased region" description="Acidic residues" evidence="1">
    <location>
        <begin position="26"/>
        <end position="38"/>
    </location>
</feature>
<reference evidence="2 3" key="1">
    <citation type="submission" date="2018-02" db="EMBL/GenBank/DDBJ databases">
        <title>Genome sequence of the basidiomycete white-rot fungus Phlebia centrifuga.</title>
        <authorList>
            <person name="Granchi Z."/>
            <person name="Peng M."/>
            <person name="de Vries R.P."/>
            <person name="Hilden K."/>
            <person name="Makela M.R."/>
            <person name="Grigoriev I."/>
            <person name="Riley R."/>
        </authorList>
    </citation>
    <scope>NUCLEOTIDE SEQUENCE [LARGE SCALE GENOMIC DNA]</scope>
    <source>
        <strain evidence="2 3">FBCC195</strain>
    </source>
</reference>
<organism evidence="2 3">
    <name type="scientific">Hermanssonia centrifuga</name>
    <dbReference type="NCBI Taxonomy" id="98765"/>
    <lineage>
        <taxon>Eukaryota</taxon>
        <taxon>Fungi</taxon>
        <taxon>Dikarya</taxon>
        <taxon>Basidiomycota</taxon>
        <taxon>Agaricomycotina</taxon>
        <taxon>Agaricomycetes</taxon>
        <taxon>Polyporales</taxon>
        <taxon>Meruliaceae</taxon>
        <taxon>Hermanssonia</taxon>
    </lineage>
</organism>
<dbReference type="EMBL" id="MLYV02000554">
    <property type="protein sequence ID" value="PSR83710.1"/>
    <property type="molecule type" value="Genomic_DNA"/>
</dbReference>
<dbReference type="OrthoDB" id="2651057at2759"/>
<sequence length="221" mass="23777">MAADLLSIAFSHNKKYKIPDFVMQKEEEEPKEVEDTAAESERRSSGKTANPDGNPSKQQCVNTDTCTREARDIGTTVTIKPVTDATASATIEALESAPSTSVQKAGLENFFKKTVKPGAALTMTKGSGEESWWRKHCHAVPLEKDMDTAWKSSEGKTARGAAGNHKPGFCSDGAPVKLKSGQVPHWLQPQGVFTADTQFPHPPVLQGCAGPLAESDCGHRK</sequence>
<dbReference type="Proteomes" id="UP000186601">
    <property type="component" value="Unassembled WGS sequence"/>
</dbReference>
<dbReference type="AlphaFoldDB" id="A0A2R6P1S0"/>
<comment type="caution">
    <text evidence="2">The sequence shown here is derived from an EMBL/GenBank/DDBJ whole genome shotgun (WGS) entry which is preliminary data.</text>
</comment>
<evidence type="ECO:0000313" key="3">
    <source>
        <dbReference type="Proteomes" id="UP000186601"/>
    </source>
</evidence>
<accession>A0A2R6P1S0</accession>
<evidence type="ECO:0000313" key="2">
    <source>
        <dbReference type="EMBL" id="PSR83710.1"/>
    </source>
</evidence>